<dbReference type="Pfam" id="PF00632">
    <property type="entry name" value="HECT"/>
    <property type="match status" value="1"/>
</dbReference>
<gene>
    <name evidence="8" type="ORF">TTAC_LOCUS7926</name>
</gene>
<dbReference type="PANTHER" id="PTHR11254:SF429">
    <property type="entry name" value="E3 UBIQUITIN-PROTEIN LIGASE SU(DX)"/>
    <property type="match status" value="1"/>
</dbReference>
<dbReference type="InterPro" id="IPR000569">
    <property type="entry name" value="HECT_dom"/>
</dbReference>
<dbReference type="STRING" id="6205.A0A0R3X3K9"/>
<comment type="pathway">
    <text evidence="2">Protein modification; protein ubiquitination.</text>
</comment>
<dbReference type="GO" id="GO:0061630">
    <property type="term" value="F:ubiquitin protein ligase activity"/>
    <property type="evidence" value="ECO:0007669"/>
    <property type="project" value="UniProtKB-EC"/>
</dbReference>
<evidence type="ECO:0000256" key="2">
    <source>
        <dbReference type="ARBA" id="ARBA00004906"/>
    </source>
</evidence>
<evidence type="ECO:0000256" key="5">
    <source>
        <dbReference type="ARBA" id="ARBA00022786"/>
    </source>
</evidence>
<sequence>MRTSWESKNCITVNFIPTKHRITFKRKWSFYTELCIGASESLVHYNHTQYVVDLTDYGGGIELLLSGMPELDVEDWRTNTVYRKYNASSKQVVWFWQVGDRFPFYPCPFHLSTLPHLTLFIHCLSTTLLSSPLLSSPPHSSSPIHDGTFVRASFNHISTHTTAHSFLCHHCYQSYSLNVAATPDLHVVLVTTLLLLLLLKKKKEEEEEGKNEERR</sequence>
<keyword evidence="9" id="KW-1185">Reference proteome</keyword>
<proteinExistence type="predicted"/>
<accession>A0A0R3X3K9</accession>
<reference evidence="8 9" key="2">
    <citation type="submission" date="2018-11" db="EMBL/GenBank/DDBJ databases">
        <authorList>
            <consortium name="Pathogen Informatics"/>
        </authorList>
    </citation>
    <scope>NUCLEOTIDE SEQUENCE [LARGE SCALE GENOMIC DNA]</scope>
</reference>
<evidence type="ECO:0000313" key="10">
    <source>
        <dbReference type="WBParaSite" id="TTAC_0000794101-mRNA-1"/>
    </source>
</evidence>
<keyword evidence="4" id="KW-0808">Transferase</keyword>
<dbReference type="Gene3D" id="3.30.2410.10">
    <property type="entry name" value="Hect, E3 ligase catalytic domain"/>
    <property type="match status" value="1"/>
</dbReference>
<reference evidence="10" key="1">
    <citation type="submission" date="2017-02" db="UniProtKB">
        <authorList>
            <consortium name="WormBaseParasite"/>
        </authorList>
    </citation>
    <scope>IDENTIFICATION</scope>
</reference>
<dbReference type="Proteomes" id="UP000274429">
    <property type="component" value="Unassembled WGS sequence"/>
</dbReference>
<dbReference type="InterPro" id="IPR050409">
    <property type="entry name" value="E3_ubiq-protein_ligase"/>
</dbReference>
<dbReference type="EC" id="2.3.2.26" evidence="3"/>
<protein>
    <recommendedName>
        <fullName evidence="3">HECT-type E3 ubiquitin transferase</fullName>
        <ecNumber evidence="3">2.3.2.26</ecNumber>
    </recommendedName>
</protein>
<evidence type="ECO:0000256" key="4">
    <source>
        <dbReference type="ARBA" id="ARBA00022679"/>
    </source>
</evidence>
<evidence type="ECO:0000256" key="6">
    <source>
        <dbReference type="PROSITE-ProRule" id="PRU00104"/>
    </source>
</evidence>
<dbReference type="EMBL" id="UYWX01020422">
    <property type="protein sequence ID" value="VDM32401.1"/>
    <property type="molecule type" value="Genomic_DNA"/>
</dbReference>
<dbReference type="SUPFAM" id="SSF56204">
    <property type="entry name" value="Hect, E3 ligase catalytic domain"/>
    <property type="match status" value="1"/>
</dbReference>
<dbReference type="GO" id="GO:0016567">
    <property type="term" value="P:protein ubiquitination"/>
    <property type="evidence" value="ECO:0007669"/>
    <property type="project" value="TreeGrafter"/>
</dbReference>
<evidence type="ECO:0000256" key="3">
    <source>
        <dbReference type="ARBA" id="ARBA00012485"/>
    </source>
</evidence>
<dbReference type="PROSITE" id="PS50237">
    <property type="entry name" value="HECT"/>
    <property type="match status" value="1"/>
</dbReference>
<dbReference type="PANTHER" id="PTHR11254">
    <property type="entry name" value="HECT DOMAIN UBIQUITIN-PROTEIN LIGASE"/>
    <property type="match status" value="1"/>
</dbReference>
<dbReference type="AlphaFoldDB" id="A0A0R3X3K9"/>
<feature type="domain" description="HECT" evidence="7">
    <location>
        <begin position="61"/>
        <end position="102"/>
    </location>
</feature>
<comment type="catalytic activity">
    <reaction evidence="1">
        <text>S-ubiquitinyl-[E2 ubiquitin-conjugating enzyme]-L-cysteine + [acceptor protein]-L-lysine = [E2 ubiquitin-conjugating enzyme]-L-cysteine + N(6)-ubiquitinyl-[acceptor protein]-L-lysine.</text>
        <dbReference type="EC" id="2.3.2.26"/>
    </reaction>
</comment>
<comment type="caution">
    <text evidence="6">Lacks conserved residue(s) required for the propagation of feature annotation.</text>
</comment>
<name>A0A0R3X3K9_HYDTA</name>
<evidence type="ECO:0000259" key="7">
    <source>
        <dbReference type="PROSITE" id="PS50237"/>
    </source>
</evidence>
<dbReference type="GO" id="GO:0005737">
    <property type="term" value="C:cytoplasm"/>
    <property type="evidence" value="ECO:0007669"/>
    <property type="project" value="TreeGrafter"/>
</dbReference>
<evidence type="ECO:0000313" key="8">
    <source>
        <dbReference type="EMBL" id="VDM32401.1"/>
    </source>
</evidence>
<dbReference type="GO" id="GO:0043161">
    <property type="term" value="P:proteasome-mediated ubiquitin-dependent protein catabolic process"/>
    <property type="evidence" value="ECO:0007669"/>
    <property type="project" value="TreeGrafter"/>
</dbReference>
<organism evidence="10">
    <name type="scientific">Hydatigena taeniaeformis</name>
    <name type="common">Feline tapeworm</name>
    <name type="synonym">Taenia taeniaeformis</name>
    <dbReference type="NCBI Taxonomy" id="6205"/>
    <lineage>
        <taxon>Eukaryota</taxon>
        <taxon>Metazoa</taxon>
        <taxon>Spiralia</taxon>
        <taxon>Lophotrochozoa</taxon>
        <taxon>Platyhelminthes</taxon>
        <taxon>Cestoda</taxon>
        <taxon>Eucestoda</taxon>
        <taxon>Cyclophyllidea</taxon>
        <taxon>Taeniidae</taxon>
        <taxon>Hydatigera</taxon>
    </lineage>
</organism>
<dbReference type="InterPro" id="IPR035983">
    <property type="entry name" value="Hect_E3_ubiquitin_ligase"/>
</dbReference>
<keyword evidence="5 6" id="KW-0833">Ubl conjugation pathway</keyword>
<dbReference type="WBParaSite" id="TTAC_0000794101-mRNA-1">
    <property type="protein sequence ID" value="TTAC_0000794101-mRNA-1"/>
    <property type="gene ID" value="TTAC_0000794101"/>
</dbReference>
<evidence type="ECO:0000256" key="1">
    <source>
        <dbReference type="ARBA" id="ARBA00000885"/>
    </source>
</evidence>
<evidence type="ECO:0000313" key="9">
    <source>
        <dbReference type="Proteomes" id="UP000274429"/>
    </source>
</evidence>